<dbReference type="EMBL" id="AY576796">
    <property type="protein sequence ID" value="AAT36753.1"/>
    <property type="molecule type" value="Genomic_DNA"/>
</dbReference>
<sequence>MIIDRATIATGAALIGLSVAYLVLGLVW</sequence>
<keyword evidence="3" id="KW-1185">Reference proteome</keyword>
<accession>Q6J826</accession>
<evidence type="ECO:0000313" key="3">
    <source>
        <dbReference type="Proteomes" id="UP000001245"/>
    </source>
</evidence>
<dbReference type="KEGG" id="vg:2846186"/>
<feature type="transmembrane region" description="Helical" evidence="1">
    <location>
        <begin position="6"/>
        <end position="27"/>
    </location>
</feature>
<gene>
    <name evidence="2" type="primary">pas5</name>
</gene>
<evidence type="ECO:0000256" key="1">
    <source>
        <dbReference type="SAM" id="Phobius"/>
    </source>
</evidence>
<keyword evidence="1" id="KW-0812">Transmembrane</keyword>
<protein>
    <submittedName>
        <fullName evidence="2">Pas5</fullName>
    </submittedName>
</protein>
<keyword evidence="1" id="KW-0472">Membrane</keyword>
<dbReference type="Proteomes" id="UP000001245">
    <property type="component" value="Segment"/>
</dbReference>
<reference evidence="2 3" key="1">
    <citation type="journal article" date="2004" name="Virus Genes">
        <title>The genome of phiAsp2, an actinoplanes infecting phage.</title>
        <authorList>
            <person name="Jarling M."/>
            <person name="Bartkowiak K."/>
            <person name="Pape H."/>
            <person name="Meinhardt F."/>
        </authorList>
    </citation>
    <scope>NUCLEOTIDE SEQUENCE</scope>
</reference>
<dbReference type="RefSeq" id="YP_024791.1">
    <property type="nucleotide sequence ID" value="NC_005885.1"/>
</dbReference>
<name>Q6J826_9CAUD</name>
<proteinExistence type="predicted"/>
<keyword evidence="1" id="KW-1133">Transmembrane helix</keyword>
<evidence type="ECO:0000313" key="2">
    <source>
        <dbReference type="EMBL" id="AAT36753.1"/>
    </source>
</evidence>
<dbReference type="GeneID" id="2846186"/>
<organism evidence="2 3">
    <name type="scientific">Actinoplanes phage phiAsp2</name>
    <dbReference type="NCBI Taxonomy" id="279303"/>
    <lineage>
        <taxon>Viruses</taxon>
        <taxon>Duplodnaviria</taxon>
        <taxon>Heunggongvirae</taxon>
        <taxon>Uroviricota</taxon>
        <taxon>Caudoviricetes</taxon>
        <taxon>Aspduovirus</taxon>
        <taxon>Aspduovirus Asp2</taxon>
    </lineage>
</organism>